<dbReference type="InterPro" id="IPR050182">
    <property type="entry name" value="Cytochrome_P450_fam2"/>
</dbReference>
<evidence type="ECO:0000256" key="13">
    <source>
        <dbReference type="ARBA" id="ARBA00023136"/>
    </source>
</evidence>
<evidence type="ECO:0000256" key="1">
    <source>
        <dbReference type="ARBA" id="ARBA00001971"/>
    </source>
</evidence>
<comment type="function">
    <text evidence="2">May be involved in the metabolism of insect hormones and in the breakdown of synthetic insecticides.</text>
</comment>
<gene>
    <name evidence="17" type="ORF">X975_02111</name>
</gene>
<dbReference type="GO" id="GO:0005506">
    <property type="term" value="F:iron ion binding"/>
    <property type="evidence" value="ECO:0007669"/>
    <property type="project" value="InterPro"/>
</dbReference>
<keyword evidence="8" id="KW-0256">Endoplasmic reticulum</keyword>
<dbReference type="AlphaFoldDB" id="A0A087TW01"/>
<dbReference type="PANTHER" id="PTHR24300">
    <property type="entry name" value="CYTOCHROME P450 508A4-RELATED"/>
    <property type="match status" value="1"/>
</dbReference>
<dbReference type="OrthoDB" id="6419827at2759"/>
<protein>
    <submittedName>
        <fullName evidence="17">Cytochrome P450 2J1</fullName>
    </submittedName>
</protein>
<dbReference type="Gene3D" id="1.10.630.10">
    <property type="entry name" value="Cytochrome P450"/>
    <property type="match status" value="1"/>
</dbReference>
<proteinExistence type="inferred from homology"/>
<dbReference type="InterPro" id="IPR001128">
    <property type="entry name" value="Cyt_P450"/>
</dbReference>
<evidence type="ECO:0000313" key="18">
    <source>
        <dbReference type="Proteomes" id="UP000054359"/>
    </source>
</evidence>
<sequence>MLCDYMQNLLNTSPYSVLITGIVILLTFIYYITRDRRLPPGPTGVPLFGVYPFLNEDNLRPRIEEYKKKYGDLFCFRMCGQLFINLGSLKLIREAHVSKSEYFNARFTGFSLMSIIFEGGLIYLNDESWKVLRKFFLNIFKDIGITSMKGNMAGPIYDNINSFINDLRNRNGEPFDVMDSMNGTCMNTVRMTFLGEDGITDDELRNFIEAYAASLEAIGGTGMLLFGKIAKYLVLPFSSRCRKVIACQNRMEDILSKVIDRHEKTFHENHTRNIIDAYLKERNERKRKGDPTAEYFTKKALNGSLGQFIGDGHLAVSGFIGLFCLYLVKYPEEQEKIYKEILEVIGPDRQPSAEDKSNLPYTNAFIYEALRSSDFLPFFPSLLCTREANLRGYRIPKGSVTLVNFWSAHHDPEYYEDSFKFDPSRYLSSAGKTRAELPAAFGTGKRSCLGEAYTMTQIFLFLTTVVQNFRLKLPEGEESSISAFALKLKISAIPR</sequence>
<keyword evidence="11 14" id="KW-0408">Iron</keyword>
<keyword evidence="12 15" id="KW-0503">Monooxygenase</keyword>
<dbReference type="PROSITE" id="PS00086">
    <property type="entry name" value="CYTOCHROME_P450"/>
    <property type="match status" value="1"/>
</dbReference>
<keyword evidence="16" id="KW-1133">Transmembrane helix</keyword>
<evidence type="ECO:0000313" key="17">
    <source>
        <dbReference type="EMBL" id="KFM69290.1"/>
    </source>
</evidence>
<dbReference type="Pfam" id="PF00067">
    <property type="entry name" value="p450"/>
    <property type="match status" value="1"/>
</dbReference>
<evidence type="ECO:0000256" key="7">
    <source>
        <dbReference type="ARBA" id="ARBA00022723"/>
    </source>
</evidence>
<feature type="non-terminal residue" evidence="17">
    <location>
        <position position="495"/>
    </location>
</feature>
<evidence type="ECO:0000256" key="12">
    <source>
        <dbReference type="ARBA" id="ARBA00023033"/>
    </source>
</evidence>
<dbReference type="PANTHER" id="PTHR24300:SF403">
    <property type="entry name" value="CYTOCHROME P450 306A1"/>
    <property type="match status" value="1"/>
</dbReference>
<dbReference type="GO" id="GO:0006082">
    <property type="term" value="P:organic acid metabolic process"/>
    <property type="evidence" value="ECO:0007669"/>
    <property type="project" value="TreeGrafter"/>
</dbReference>
<keyword evidence="9" id="KW-0492">Microsome</keyword>
<evidence type="ECO:0000256" key="16">
    <source>
        <dbReference type="SAM" id="Phobius"/>
    </source>
</evidence>
<evidence type="ECO:0000256" key="4">
    <source>
        <dbReference type="ARBA" id="ARBA00004406"/>
    </source>
</evidence>
<dbReference type="GO" id="GO:0016712">
    <property type="term" value="F:oxidoreductase activity, acting on paired donors, with incorporation or reduction of molecular oxygen, reduced flavin or flavoprotein as one donor, and incorporation of one atom of oxygen"/>
    <property type="evidence" value="ECO:0007669"/>
    <property type="project" value="TreeGrafter"/>
</dbReference>
<evidence type="ECO:0000256" key="3">
    <source>
        <dbReference type="ARBA" id="ARBA00004174"/>
    </source>
</evidence>
<evidence type="ECO:0000256" key="2">
    <source>
        <dbReference type="ARBA" id="ARBA00003690"/>
    </source>
</evidence>
<dbReference type="OMA" id="ECCKETT"/>
<comment type="cofactor">
    <cofactor evidence="1 14">
        <name>heme</name>
        <dbReference type="ChEBI" id="CHEBI:30413"/>
    </cofactor>
</comment>
<evidence type="ECO:0000256" key="15">
    <source>
        <dbReference type="RuleBase" id="RU000461"/>
    </source>
</evidence>
<dbReference type="GO" id="GO:0020037">
    <property type="term" value="F:heme binding"/>
    <property type="evidence" value="ECO:0007669"/>
    <property type="project" value="InterPro"/>
</dbReference>
<dbReference type="PRINTS" id="PR00463">
    <property type="entry name" value="EP450I"/>
</dbReference>
<keyword evidence="6 14" id="KW-0349">Heme</keyword>
<feature type="binding site" description="axial binding residue" evidence="14">
    <location>
        <position position="448"/>
    </location>
    <ligand>
        <name>heme</name>
        <dbReference type="ChEBI" id="CHEBI:30413"/>
    </ligand>
    <ligandPart>
        <name>Fe</name>
        <dbReference type="ChEBI" id="CHEBI:18248"/>
    </ligandPart>
</feature>
<evidence type="ECO:0000256" key="14">
    <source>
        <dbReference type="PIRSR" id="PIRSR602401-1"/>
    </source>
</evidence>
<accession>A0A087TW01</accession>
<keyword evidence="10 15" id="KW-0560">Oxidoreductase</keyword>
<keyword evidence="13 16" id="KW-0472">Membrane</keyword>
<reference evidence="17 18" key="1">
    <citation type="submission" date="2013-11" db="EMBL/GenBank/DDBJ databases">
        <title>Genome sequencing of Stegodyphus mimosarum.</title>
        <authorList>
            <person name="Bechsgaard J."/>
        </authorList>
    </citation>
    <scope>NUCLEOTIDE SEQUENCE [LARGE SCALE GENOMIC DNA]</scope>
</reference>
<evidence type="ECO:0000256" key="9">
    <source>
        <dbReference type="ARBA" id="ARBA00022848"/>
    </source>
</evidence>
<organism evidence="17 18">
    <name type="scientific">Stegodyphus mimosarum</name>
    <name type="common">African social velvet spider</name>
    <dbReference type="NCBI Taxonomy" id="407821"/>
    <lineage>
        <taxon>Eukaryota</taxon>
        <taxon>Metazoa</taxon>
        <taxon>Ecdysozoa</taxon>
        <taxon>Arthropoda</taxon>
        <taxon>Chelicerata</taxon>
        <taxon>Arachnida</taxon>
        <taxon>Araneae</taxon>
        <taxon>Araneomorphae</taxon>
        <taxon>Entelegynae</taxon>
        <taxon>Eresoidea</taxon>
        <taxon>Eresidae</taxon>
        <taxon>Stegodyphus</taxon>
    </lineage>
</organism>
<dbReference type="Proteomes" id="UP000054359">
    <property type="component" value="Unassembled WGS sequence"/>
</dbReference>
<dbReference type="InterPro" id="IPR002401">
    <property type="entry name" value="Cyt_P450_E_grp-I"/>
</dbReference>
<feature type="transmembrane region" description="Helical" evidence="16">
    <location>
        <begin position="15"/>
        <end position="33"/>
    </location>
</feature>
<evidence type="ECO:0000256" key="11">
    <source>
        <dbReference type="ARBA" id="ARBA00023004"/>
    </source>
</evidence>
<keyword evidence="18" id="KW-1185">Reference proteome</keyword>
<dbReference type="InterPro" id="IPR017972">
    <property type="entry name" value="Cyt_P450_CS"/>
</dbReference>
<comment type="subcellular location">
    <subcellularLocation>
        <location evidence="4">Endoplasmic reticulum membrane</location>
        <topology evidence="4">Peripheral membrane protein</topology>
    </subcellularLocation>
    <subcellularLocation>
        <location evidence="3">Microsome membrane</location>
        <topology evidence="3">Peripheral membrane protein</topology>
    </subcellularLocation>
</comment>
<dbReference type="EMBL" id="KK117008">
    <property type="protein sequence ID" value="KFM69290.1"/>
    <property type="molecule type" value="Genomic_DNA"/>
</dbReference>
<dbReference type="SUPFAM" id="SSF48264">
    <property type="entry name" value="Cytochrome P450"/>
    <property type="match status" value="1"/>
</dbReference>
<comment type="similarity">
    <text evidence="5 15">Belongs to the cytochrome P450 family.</text>
</comment>
<name>A0A087TW01_STEMI</name>
<dbReference type="PRINTS" id="PR00385">
    <property type="entry name" value="P450"/>
</dbReference>
<evidence type="ECO:0000256" key="8">
    <source>
        <dbReference type="ARBA" id="ARBA00022824"/>
    </source>
</evidence>
<dbReference type="GO" id="GO:0008395">
    <property type="term" value="F:steroid hydroxylase activity"/>
    <property type="evidence" value="ECO:0007669"/>
    <property type="project" value="TreeGrafter"/>
</dbReference>
<dbReference type="GO" id="GO:0006805">
    <property type="term" value="P:xenobiotic metabolic process"/>
    <property type="evidence" value="ECO:0007669"/>
    <property type="project" value="TreeGrafter"/>
</dbReference>
<dbReference type="FunFam" id="1.10.630.10:FF:000238">
    <property type="entry name" value="Cytochrome P450 2A6"/>
    <property type="match status" value="1"/>
</dbReference>
<evidence type="ECO:0000256" key="5">
    <source>
        <dbReference type="ARBA" id="ARBA00010617"/>
    </source>
</evidence>
<evidence type="ECO:0000256" key="6">
    <source>
        <dbReference type="ARBA" id="ARBA00022617"/>
    </source>
</evidence>
<dbReference type="InterPro" id="IPR036396">
    <property type="entry name" value="Cyt_P450_sf"/>
</dbReference>
<evidence type="ECO:0000256" key="10">
    <source>
        <dbReference type="ARBA" id="ARBA00023002"/>
    </source>
</evidence>
<keyword evidence="16" id="KW-0812">Transmembrane</keyword>
<feature type="transmembrane region" description="Helical" evidence="16">
    <location>
        <begin position="107"/>
        <end position="124"/>
    </location>
</feature>
<dbReference type="STRING" id="407821.A0A087TW01"/>
<dbReference type="GO" id="GO:0005789">
    <property type="term" value="C:endoplasmic reticulum membrane"/>
    <property type="evidence" value="ECO:0007669"/>
    <property type="project" value="UniProtKB-SubCell"/>
</dbReference>
<keyword evidence="7 14" id="KW-0479">Metal-binding</keyword>